<dbReference type="SUPFAM" id="SSF48452">
    <property type="entry name" value="TPR-like"/>
    <property type="match status" value="1"/>
</dbReference>
<evidence type="ECO:0000313" key="1">
    <source>
        <dbReference type="EMBL" id="KAK4109332.1"/>
    </source>
</evidence>
<evidence type="ECO:0008006" key="3">
    <source>
        <dbReference type="Google" id="ProtNLM"/>
    </source>
</evidence>
<protein>
    <recommendedName>
        <fullName evidence="3">NB-ARC domain-containing protein</fullName>
    </recommendedName>
</protein>
<dbReference type="SUPFAM" id="SSF52540">
    <property type="entry name" value="P-loop containing nucleoside triphosphate hydrolases"/>
    <property type="match status" value="1"/>
</dbReference>
<accession>A0AAN6TA01</accession>
<dbReference type="Pfam" id="PF13374">
    <property type="entry name" value="TPR_10"/>
    <property type="match status" value="3"/>
</dbReference>
<evidence type="ECO:0000313" key="2">
    <source>
        <dbReference type="Proteomes" id="UP001302812"/>
    </source>
</evidence>
<dbReference type="PANTHER" id="PTHR46082">
    <property type="entry name" value="ATP/GTP-BINDING PROTEIN-RELATED"/>
    <property type="match status" value="1"/>
</dbReference>
<dbReference type="GeneID" id="89943022"/>
<dbReference type="AlphaFoldDB" id="A0AAN6TA01"/>
<dbReference type="Gene3D" id="3.40.50.300">
    <property type="entry name" value="P-loop containing nucleotide triphosphate hydrolases"/>
    <property type="match status" value="1"/>
</dbReference>
<dbReference type="PANTHER" id="PTHR46082:SF6">
    <property type="entry name" value="AAA+ ATPASE DOMAIN-CONTAINING PROTEIN-RELATED"/>
    <property type="match status" value="1"/>
</dbReference>
<dbReference type="SMART" id="SM00028">
    <property type="entry name" value="TPR"/>
    <property type="match status" value="2"/>
</dbReference>
<dbReference type="InterPro" id="IPR053137">
    <property type="entry name" value="NLR-like"/>
</dbReference>
<dbReference type="InterPro" id="IPR019734">
    <property type="entry name" value="TPR_rpt"/>
</dbReference>
<reference evidence="1" key="2">
    <citation type="submission" date="2023-05" db="EMBL/GenBank/DDBJ databases">
        <authorList>
            <consortium name="Lawrence Berkeley National Laboratory"/>
            <person name="Steindorff A."/>
            <person name="Hensen N."/>
            <person name="Bonometti L."/>
            <person name="Westerberg I."/>
            <person name="Brannstrom I.O."/>
            <person name="Guillou S."/>
            <person name="Cros-Aarteil S."/>
            <person name="Calhoun S."/>
            <person name="Haridas S."/>
            <person name="Kuo A."/>
            <person name="Mondo S."/>
            <person name="Pangilinan J."/>
            <person name="Riley R."/>
            <person name="Labutti K."/>
            <person name="Andreopoulos B."/>
            <person name="Lipzen A."/>
            <person name="Chen C."/>
            <person name="Yanf M."/>
            <person name="Daum C."/>
            <person name="Ng V."/>
            <person name="Clum A."/>
            <person name="Ohm R."/>
            <person name="Martin F."/>
            <person name="Silar P."/>
            <person name="Natvig D."/>
            <person name="Lalanne C."/>
            <person name="Gautier V."/>
            <person name="Ament-Velasquez S.L."/>
            <person name="Kruys A."/>
            <person name="Hutchinson M.I."/>
            <person name="Powell A.J."/>
            <person name="Barry K."/>
            <person name="Miller A.N."/>
            <person name="Grigoriev I.V."/>
            <person name="Debuchy R."/>
            <person name="Gladieux P."/>
            <person name="Thoren M.H."/>
            <person name="Johannesson H."/>
        </authorList>
    </citation>
    <scope>NUCLEOTIDE SEQUENCE</scope>
    <source>
        <strain evidence="1">CBS 508.74</strain>
    </source>
</reference>
<dbReference type="Proteomes" id="UP001302812">
    <property type="component" value="Unassembled WGS sequence"/>
</dbReference>
<dbReference type="Gene3D" id="1.25.40.10">
    <property type="entry name" value="Tetratricopeptide repeat domain"/>
    <property type="match status" value="2"/>
</dbReference>
<organism evidence="1 2">
    <name type="scientific">Canariomyces notabilis</name>
    <dbReference type="NCBI Taxonomy" id="2074819"/>
    <lineage>
        <taxon>Eukaryota</taxon>
        <taxon>Fungi</taxon>
        <taxon>Dikarya</taxon>
        <taxon>Ascomycota</taxon>
        <taxon>Pezizomycotina</taxon>
        <taxon>Sordariomycetes</taxon>
        <taxon>Sordariomycetidae</taxon>
        <taxon>Sordariales</taxon>
        <taxon>Chaetomiaceae</taxon>
        <taxon>Canariomyces</taxon>
    </lineage>
</organism>
<name>A0AAN6TA01_9PEZI</name>
<dbReference type="InterPro" id="IPR027417">
    <property type="entry name" value="P-loop_NTPase"/>
</dbReference>
<gene>
    <name evidence="1" type="ORF">N656DRAFT_839255</name>
</gene>
<dbReference type="InterPro" id="IPR011990">
    <property type="entry name" value="TPR-like_helical_dom_sf"/>
</dbReference>
<keyword evidence="2" id="KW-1185">Reference proteome</keyword>
<reference evidence="1" key="1">
    <citation type="journal article" date="2023" name="Mol. Phylogenet. Evol.">
        <title>Genome-scale phylogeny and comparative genomics of the fungal order Sordariales.</title>
        <authorList>
            <person name="Hensen N."/>
            <person name="Bonometti L."/>
            <person name="Westerberg I."/>
            <person name="Brannstrom I.O."/>
            <person name="Guillou S."/>
            <person name="Cros-Aarteil S."/>
            <person name="Calhoun S."/>
            <person name="Haridas S."/>
            <person name="Kuo A."/>
            <person name="Mondo S."/>
            <person name="Pangilinan J."/>
            <person name="Riley R."/>
            <person name="LaButti K."/>
            <person name="Andreopoulos B."/>
            <person name="Lipzen A."/>
            <person name="Chen C."/>
            <person name="Yan M."/>
            <person name="Daum C."/>
            <person name="Ng V."/>
            <person name="Clum A."/>
            <person name="Steindorff A."/>
            <person name="Ohm R.A."/>
            <person name="Martin F."/>
            <person name="Silar P."/>
            <person name="Natvig D.O."/>
            <person name="Lalanne C."/>
            <person name="Gautier V."/>
            <person name="Ament-Velasquez S.L."/>
            <person name="Kruys A."/>
            <person name="Hutchinson M.I."/>
            <person name="Powell A.J."/>
            <person name="Barry K."/>
            <person name="Miller A.N."/>
            <person name="Grigoriev I.V."/>
            <person name="Debuchy R."/>
            <person name="Gladieux P."/>
            <person name="Hiltunen Thoren M."/>
            <person name="Johannesson H."/>
        </authorList>
    </citation>
    <scope>NUCLEOTIDE SEQUENCE</scope>
    <source>
        <strain evidence="1">CBS 508.74</strain>
    </source>
</reference>
<dbReference type="RefSeq" id="XP_064666902.1">
    <property type="nucleotide sequence ID" value="XM_064818896.1"/>
</dbReference>
<comment type="caution">
    <text evidence="1">The sequence shown here is derived from an EMBL/GenBank/DDBJ whole genome shotgun (WGS) entry which is preliminary data.</text>
</comment>
<dbReference type="EMBL" id="MU853357">
    <property type="protein sequence ID" value="KAK4109332.1"/>
    <property type="molecule type" value="Genomic_DNA"/>
</dbReference>
<proteinExistence type="predicted"/>
<sequence>MVRTVNSAYSVIETQIALEAAFRVGDAHPDCSVFWVPAVDATSFENAYRAIGQQLKVPGIDEEKADSKALVKTALSCESTGSWLLVIDNADDIKLFGDTDLADYLPFNRKGSILFTTRNHEVAVELVEFERRIIPKGLKGDQIGDVASTDALLEFLCNLPLAIRQASAYMGKKQISTTQYLELCNSSDEDTIELLSRDFEDRHRYKDIQNPVATTWLISFQHISEHDPLAANYLRFMCFLAGKDIPQALLPPSGRLKTIDALGTLKAYAFISQHKESDTYNIHRLVQISMLSWLAQSGEQGEWAAKVLQRLADVFPSPKHENREEWIRYLPHTQRALELRKSIEDGDALIGLIFNVGEGLHQLGKYEDAERMHRQGLGLSEKVLGKEHPDTLTSMNSLANTLTSMNSLALVLESQGKYEEAERMHRQALGLREKELGLSEKVSGKEHPDTLTSMNNLASVLRRQGKYEEAKWC</sequence>